<feature type="region of interest" description="Disordered" evidence="1">
    <location>
        <begin position="1"/>
        <end position="20"/>
    </location>
</feature>
<organism evidence="3 4">
    <name type="scientific">Macrostomum lignano</name>
    <dbReference type="NCBI Taxonomy" id="282301"/>
    <lineage>
        <taxon>Eukaryota</taxon>
        <taxon>Metazoa</taxon>
        <taxon>Spiralia</taxon>
        <taxon>Lophotrochozoa</taxon>
        <taxon>Platyhelminthes</taxon>
        <taxon>Rhabditophora</taxon>
        <taxon>Macrostomorpha</taxon>
        <taxon>Macrostomida</taxon>
        <taxon>Macrostomidae</taxon>
        <taxon>Macrostomum</taxon>
    </lineage>
</organism>
<reference evidence="4" key="1">
    <citation type="submission" date="2016-11" db="UniProtKB">
        <authorList>
            <consortium name="WormBaseParasite"/>
        </authorList>
    </citation>
    <scope>IDENTIFICATION</scope>
</reference>
<evidence type="ECO:0000259" key="2">
    <source>
        <dbReference type="PROSITE" id="PS50174"/>
    </source>
</evidence>
<proteinExistence type="predicted"/>
<dbReference type="InterPro" id="IPR000467">
    <property type="entry name" value="G_patch_dom"/>
</dbReference>
<feature type="region of interest" description="Disordered" evidence="1">
    <location>
        <begin position="131"/>
        <end position="160"/>
    </location>
</feature>
<dbReference type="Pfam" id="PF01585">
    <property type="entry name" value="G-patch"/>
    <property type="match status" value="1"/>
</dbReference>
<feature type="region of interest" description="Disordered" evidence="1">
    <location>
        <begin position="80"/>
        <end position="115"/>
    </location>
</feature>
<dbReference type="WBParaSite" id="maker-unitig_4267-snap-gene-0.5-mRNA-1">
    <property type="protein sequence ID" value="maker-unitig_4267-snap-gene-0.5-mRNA-1"/>
    <property type="gene ID" value="maker-unitig_4267-snap-gene-0.5"/>
</dbReference>
<evidence type="ECO:0000313" key="3">
    <source>
        <dbReference type="Proteomes" id="UP000095280"/>
    </source>
</evidence>
<accession>A0A1I8FNW9</accession>
<dbReference type="AlphaFoldDB" id="A0A1I8FNW9"/>
<keyword evidence="3" id="KW-1185">Reference proteome</keyword>
<protein>
    <submittedName>
        <fullName evidence="4">G-patch domain-containing protein</fullName>
    </submittedName>
</protein>
<dbReference type="Proteomes" id="UP000095280">
    <property type="component" value="Unplaced"/>
</dbReference>
<name>A0A1I8FNW9_9PLAT</name>
<evidence type="ECO:0000313" key="4">
    <source>
        <dbReference type="WBParaSite" id="maker-unitig_4267-snap-gene-0.5-mRNA-1"/>
    </source>
</evidence>
<sequence length="171" mass="18424">MQKMGWRDGQGLGKRNEGPHRAAWPLTTRLTGRAWPPSMTGRLLQSTEPAAAGRRNLQRCARLRRCCKCGSLDRGRCGPLPPSPGPRWSIWTQAPHQRPAGGRPPATTSGAAVPVGAPQRPRALALLRRVLRASAARSTSPPGPAETRRTRKPARPPSPCSSLALCQSLII</sequence>
<dbReference type="PROSITE" id="PS50174">
    <property type="entry name" value="G_PATCH"/>
    <property type="match status" value="1"/>
</dbReference>
<evidence type="ECO:0000256" key="1">
    <source>
        <dbReference type="SAM" id="MobiDB-lite"/>
    </source>
</evidence>
<feature type="domain" description="G-patch" evidence="2">
    <location>
        <begin position="1"/>
        <end position="18"/>
    </location>
</feature>
<dbReference type="GO" id="GO:0003676">
    <property type="term" value="F:nucleic acid binding"/>
    <property type="evidence" value="ECO:0007669"/>
    <property type="project" value="InterPro"/>
</dbReference>